<reference evidence="2" key="1">
    <citation type="submission" date="2022-07" db="EMBL/GenBank/DDBJ databases">
        <title>The genome of Lyophyllum shimeji provides insight into the initial evolution of ectomycorrhizal fungal genome.</title>
        <authorList>
            <person name="Kobayashi Y."/>
            <person name="Shibata T."/>
            <person name="Hirakawa H."/>
            <person name="Shigenobu S."/>
            <person name="Nishiyama T."/>
            <person name="Yamada A."/>
            <person name="Hasebe M."/>
            <person name="Kawaguchi M."/>
        </authorList>
    </citation>
    <scope>NUCLEOTIDE SEQUENCE</scope>
    <source>
        <strain evidence="2">AT787</strain>
    </source>
</reference>
<sequence length="742" mass="79288">MVALEVIAETGPRSPSPVVPGAWPSSPGVSHKRYNTFPGHTGVPPVDTMHLDHVRNFHQRLSRTLFKSVEPSGAPRRPLESMESRSVLSDIASTPSDGSDFTRFTQHDTNTSLSMFAETSFDTACSSPTRGRIDFPVYRRSNDSDIQHVTTGEGSRIQLHRRTKARSLSPSDNRAIEASQSASQSLHPPSQLSARPQSPRFTISTSHSGASPATRPSPDLVSAISSSSPTSSGHAPVPSYHGQQYSPSLELLSSPSWETSFSSHLSEMGSSWAETPPVTVARPARMLRRVRLGPTSETGDHEQNESSTEVDIPVIPMLTALSLPGSVDTSLDISHRGSLGHGYHLLPTLQYSPDTSNTQISPSCSLFSPLAGNSEDNGTADIRAPSPSASLSPFITAPSSASPAIPSTTADSSAVEYAAAVVSSAWGEDISVHAVYPGAESPGDVVFSSRLGTPHDLILDPVRSGRPSINLMLASKMKKFSQKLKRFLNIRALYSETPNSRFDESALRAYATHERTSEHLAASAILSSPFEAQHFHDLPAEQSFVDIEGGFLSLPLPLPPGLASPSESQNVRRSLAAESQASASVSPRLARHSIDHLTPRANNGSTLEIKARPKTLAEIKSKRRFSLPGWSSFGRTTSQPSSAMVAVATTRPRRTSTVILSAASSSSIADEDTVQVGAEGASVPVLRRSPVPRQQQSSLATGVPTPDLVADNSIAHKKKTRRFSLSVLSNLVSSTIRVNKPC</sequence>
<evidence type="ECO:0000256" key="1">
    <source>
        <dbReference type="SAM" id="MobiDB-lite"/>
    </source>
</evidence>
<feature type="compositionally biased region" description="Polar residues" evidence="1">
    <location>
        <begin position="166"/>
        <end position="211"/>
    </location>
</feature>
<feature type="compositionally biased region" description="Polar residues" evidence="1">
    <location>
        <begin position="567"/>
        <end position="585"/>
    </location>
</feature>
<dbReference type="OrthoDB" id="3052310at2759"/>
<comment type="caution">
    <text evidence="2">The sequence shown here is derived from an EMBL/GenBank/DDBJ whole genome shotgun (WGS) entry which is preliminary data.</text>
</comment>
<dbReference type="EMBL" id="BRPK01000003">
    <property type="protein sequence ID" value="GLB36200.1"/>
    <property type="molecule type" value="Genomic_DNA"/>
</dbReference>
<feature type="region of interest" description="Disordered" evidence="1">
    <location>
        <begin position="146"/>
        <end position="242"/>
    </location>
</feature>
<dbReference type="Proteomes" id="UP001063166">
    <property type="component" value="Unassembled WGS sequence"/>
</dbReference>
<accession>A0A9P3PHS6</accession>
<evidence type="ECO:0000313" key="3">
    <source>
        <dbReference type="Proteomes" id="UP001063166"/>
    </source>
</evidence>
<evidence type="ECO:0000313" key="2">
    <source>
        <dbReference type="EMBL" id="GLB36200.1"/>
    </source>
</evidence>
<keyword evidence="3" id="KW-1185">Reference proteome</keyword>
<feature type="region of interest" description="Disordered" evidence="1">
    <location>
        <begin position="563"/>
        <end position="589"/>
    </location>
</feature>
<gene>
    <name evidence="2" type="ORF">LshimejAT787_0304880</name>
</gene>
<dbReference type="AlphaFoldDB" id="A0A9P3PHS6"/>
<name>A0A9P3PHS6_LYOSH</name>
<feature type="compositionally biased region" description="Low complexity" evidence="1">
    <location>
        <begin position="222"/>
        <end position="232"/>
    </location>
</feature>
<feature type="compositionally biased region" description="Polar residues" evidence="1">
    <location>
        <begin position="84"/>
        <end position="102"/>
    </location>
</feature>
<proteinExistence type="predicted"/>
<protein>
    <submittedName>
        <fullName evidence="2">Uncharacterized protein</fullName>
    </submittedName>
</protein>
<organism evidence="2 3">
    <name type="scientific">Lyophyllum shimeji</name>
    <name type="common">Hon-shimeji</name>
    <name type="synonym">Tricholoma shimeji</name>
    <dbReference type="NCBI Taxonomy" id="47721"/>
    <lineage>
        <taxon>Eukaryota</taxon>
        <taxon>Fungi</taxon>
        <taxon>Dikarya</taxon>
        <taxon>Basidiomycota</taxon>
        <taxon>Agaricomycotina</taxon>
        <taxon>Agaricomycetes</taxon>
        <taxon>Agaricomycetidae</taxon>
        <taxon>Agaricales</taxon>
        <taxon>Tricholomatineae</taxon>
        <taxon>Lyophyllaceae</taxon>
        <taxon>Lyophyllum</taxon>
    </lineage>
</organism>
<feature type="region of interest" description="Disordered" evidence="1">
    <location>
        <begin position="69"/>
        <end position="102"/>
    </location>
</feature>